<evidence type="ECO:0000313" key="2">
    <source>
        <dbReference type="EMBL" id="MBF9222395.1"/>
    </source>
</evidence>
<accession>A0ABS0I640</accession>
<reference evidence="2 3" key="1">
    <citation type="submission" date="2020-11" db="EMBL/GenBank/DDBJ databases">
        <authorList>
            <person name="Kim M.K."/>
        </authorList>
    </citation>
    <scope>NUCLEOTIDE SEQUENCE [LARGE SCALE GENOMIC DNA]</scope>
    <source>
        <strain evidence="2 3">BT662</strain>
    </source>
</reference>
<keyword evidence="1" id="KW-0732">Signal</keyword>
<dbReference type="Proteomes" id="UP000618931">
    <property type="component" value="Unassembled WGS sequence"/>
</dbReference>
<feature type="signal peptide" evidence="1">
    <location>
        <begin position="1"/>
        <end position="19"/>
    </location>
</feature>
<keyword evidence="3" id="KW-1185">Reference proteome</keyword>
<sequence>MKINHLLFGLGLISAGAQAQQAPGIQNLPVAQRDYSKVTGNEYGSLTELTNGASHLLTRRPNTVGSPYADDRWLPARLTLTNTAPLAPILLKYNVLEHGLVMRRPAPVQDSVALDDHRVASFVLMEPASALGPGRERLFRRFLEGPPARQGDYVEVLHEGRYTLLKHHEKHIKKESFQGMYSNGAPTDEIEDISEYYLRAPEGALTPVKLTLKSLQNAAPPLADALKTAAATQKPRTEAAWATVLHAADPAAK</sequence>
<dbReference type="EMBL" id="JADQDM010000007">
    <property type="protein sequence ID" value="MBF9222395.1"/>
    <property type="molecule type" value="Genomic_DNA"/>
</dbReference>
<name>A0ABS0I640_9BACT</name>
<evidence type="ECO:0000256" key="1">
    <source>
        <dbReference type="SAM" id="SignalP"/>
    </source>
</evidence>
<comment type="caution">
    <text evidence="2">The sequence shown here is derived from an EMBL/GenBank/DDBJ whole genome shotgun (WGS) entry which is preliminary data.</text>
</comment>
<evidence type="ECO:0000313" key="3">
    <source>
        <dbReference type="Proteomes" id="UP000618931"/>
    </source>
</evidence>
<dbReference type="RefSeq" id="WP_196293838.1">
    <property type="nucleotide sequence ID" value="NZ_JADQDM010000007.1"/>
</dbReference>
<feature type="chain" id="PRO_5047406826" evidence="1">
    <location>
        <begin position="20"/>
        <end position="253"/>
    </location>
</feature>
<organism evidence="2 3">
    <name type="scientific">Hymenobacter ruricola</name>
    <dbReference type="NCBI Taxonomy" id="2791023"/>
    <lineage>
        <taxon>Bacteria</taxon>
        <taxon>Pseudomonadati</taxon>
        <taxon>Bacteroidota</taxon>
        <taxon>Cytophagia</taxon>
        <taxon>Cytophagales</taxon>
        <taxon>Hymenobacteraceae</taxon>
        <taxon>Hymenobacter</taxon>
    </lineage>
</organism>
<proteinExistence type="predicted"/>
<protein>
    <submittedName>
        <fullName evidence="2">Uncharacterized protein</fullName>
    </submittedName>
</protein>
<gene>
    <name evidence="2" type="ORF">I2H31_14920</name>
</gene>